<sequence length="454" mass="48456">MRARATRRPADAERHGGSESVASVEGQAAFGTTGGRAASSGQGGAPRPLIGESWHRTLRSGLDPDRRNRPSYLPLDELEGLRRNTRLREMLPTLRDGLSALSDADSHLMLVCDTEGRVLWRDGSRSMRRSADRLELVEGTGWLEEVAGTNGIGTTLVARKPILVHASEHFVRAYHGLSCAAAPLHDPCDGRLLGVVNVTSPADCRPSAMFALVTAVAKVAEGELRARHWQSVGRLRSVAAPVLARTGGRAIAVDRDGWTAAVTGMAPVDRIALPERPAAGEMWLPAFGRCALEPLPGGWLVRVDPGGEREPVAAGRVVVDLSHPRSWSVTVCGAVGQWSQNLSPRHAELLLALALRREGSTAAQLAADLFGDATRTVTVRAELSRLRRTLAGVLAHRPYRFADETEVQLRRPADPLDLLPFSTAPVVLRERHRADAGAGGSGAGGPGARPPRSG</sequence>
<feature type="domain" description="GAF" evidence="2">
    <location>
        <begin position="88"/>
        <end position="220"/>
    </location>
</feature>
<evidence type="ECO:0000259" key="2">
    <source>
        <dbReference type="Pfam" id="PF01590"/>
    </source>
</evidence>
<feature type="compositionally biased region" description="Gly residues" evidence="1">
    <location>
        <begin position="437"/>
        <end position="447"/>
    </location>
</feature>
<evidence type="ECO:0000256" key="1">
    <source>
        <dbReference type="SAM" id="MobiDB-lite"/>
    </source>
</evidence>
<evidence type="ECO:0000313" key="3">
    <source>
        <dbReference type="EMBL" id="MBY8885784.1"/>
    </source>
</evidence>
<evidence type="ECO:0000313" key="4">
    <source>
        <dbReference type="Proteomes" id="UP001198565"/>
    </source>
</evidence>
<feature type="region of interest" description="Disordered" evidence="1">
    <location>
        <begin position="430"/>
        <end position="454"/>
    </location>
</feature>
<dbReference type="Gene3D" id="3.30.450.40">
    <property type="match status" value="1"/>
</dbReference>
<proteinExistence type="predicted"/>
<gene>
    <name evidence="3" type="ORF">K7472_13105</name>
</gene>
<feature type="region of interest" description="Disordered" evidence="1">
    <location>
        <begin position="1"/>
        <end position="52"/>
    </location>
</feature>
<dbReference type="EMBL" id="JAINVZ010000007">
    <property type="protein sequence ID" value="MBY8885784.1"/>
    <property type="molecule type" value="Genomic_DNA"/>
</dbReference>
<organism evidence="3 4">
    <name type="scientific">Streptantibioticus parmotrematis</name>
    <dbReference type="NCBI Taxonomy" id="2873249"/>
    <lineage>
        <taxon>Bacteria</taxon>
        <taxon>Bacillati</taxon>
        <taxon>Actinomycetota</taxon>
        <taxon>Actinomycetes</taxon>
        <taxon>Kitasatosporales</taxon>
        <taxon>Streptomycetaceae</taxon>
        <taxon>Streptantibioticus</taxon>
    </lineage>
</organism>
<name>A0ABS7QSV7_9ACTN</name>
<reference evidence="3 4" key="1">
    <citation type="submission" date="2021-08" db="EMBL/GenBank/DDBJ databases">
        <title>Streptomyces sp. PTM05 isolated from lichen.</title>
        <authorList>
            <person name="Somphong A."/>
            <person name="Phongsopitanun W."/>
            <person name="Tanasupawat S."/>
        </authorList>
    </citation>
    <scope>NUCLEOTIDE SEQUENCE [LARGE SCALE GENOMIC DNA]</scope>
    <source>
        <strain evidence="3 4">Ptm05</strain>
    </source>
</reference>
<feature type="compositionally biased region" description="Low complexity" evidence="1">
    <location>
        <begin position="26"/>
        <end position="48"/>
    </location>
</feature>
<dbReference type="InterPro" id="IPR029016">
    <property type="entry name" value="GAF-like_dom_sf"/>
</dbReference>
<comment type="caution">
    <text evidence="3">The sequence shown here is derived from an EMBL/GenBank/DDBJ whole genome shotgun (WGS) entry which is preliminary data.</text>
</comment>
<dbReference type="Proteomes" id="UP001198565">
    <property type="component" value="Unassembled WGS sequence"/>
</dbReference>
<keyword evidence="4" id="KW-1185">Reference proteome</keyword>
<accession>A0ABS7QSV7</accession>
<feature type="compositionally biased region" description="Basic and acidic residues" evidence="1">
    <location>
        <begin position="8"/>
        <end position="17"/>
    </location>
</feature>
<protein>
    <submittedName>
        <fullName evidence="3">GAF domain-containing protein</fullName>
    </submittedName>
</protein>
<dbReference type="Pfam" id="PF01590">
    <property type="entry name" value="GAF"/>
    <property type="match status" value="1"/>
</dbReference>
<dbReference type="InterPro" id="IPR003018">
    <property type="entry name" value="GAF"/>
</dbReference>